<feature type="region of interest" description="Disordered" evidence="1">
    <location>
        <begin position="289"/>
        <end position="320"/>
    </location>
</feature>
<feature type="domain" description="PiggyBac transposable element-derived protein" evidence="2">
    <location>
        <begin position="24"/>
        <end position="461"/>
    </location>
</feature>
<name>A0A4U0WPY8_9PEZI</name>
<dbReference type="STRING" id="331657.A0A4U0WPY8"/>
<evidence type="ECO:0000256" key="1">
    <source>
        <dbReference type="SAM" id="MobiDB-lite"/>
    </source>
</evidence>
<accession>A0A4U0WPY8</accession>
<dbReference type="AlphaFoldDB" id="A0A4U0WPY8"/>
<dbReference type="OrthoDB" id="3903104at2759"/>
<dbReference type="EMBL" id="NAJN01001259">
    <property type="protein sequence ID" value="TKA64483.1"/>
    <property type="molecule type" value="Genomic_DNA"/>
</dbReference>
<dbReference type="PANTHER" id="PTHR46599">
    <property type="entry name" value="PIGGYBAC TRANSPOSABLE ELEMENT-DERIVED PROTEIN 4"/>
    <property type="match status" value="1"/>
</dbReference>
<sequence>MRVHPISNWHEVSKLPKHVNPAHASEIFSLLITEEHLETIARHTNEYAALHRQHPLQKHARPWIDTTPRELLAYIATYIWMGLHPEHDVAEYWNTDEDDGPIHKPVQKHISLVRWQQLDRFFHVSKPNLEGKETPFDKVWPLSEELRTAVKKYWNPTTHLAVDECIERFQGRAKETVNIPSKPTPEGFKIWCLANAGYILDWLFHSRGTGPVDLDTYWTKACGFSPTQAVVLDLLLQEGINNDCRHVVWLDNLFTSARLLATLKGEGVGAAGTVRTTLSRAEWLASVDTAPDAAPEQSQSQQTQTQQSQSQKPLKESNRGLDPSLAELKLEHNNQIPWGKLYGRLSADGEVLQFAWKDQQVVLFMTTVTGVSKEGQTNTVKRVRKRPSATASNARTSRAAFGSEVLKELEIPEFIHLYNHFMGGVDNADKLRVYYNTQRVHLKSWKPLWHWLLDVAIVNSYKLSHHAQHYDDPDLPCERFEKQREFRKALVKRLFQRSERLTTPRYDRSVTMADLVWPAEEGSDHIPYHKGKRGYCKACEAADLCTGLFSGAHLTKLWDSLTPISHTLPERLK</sequence>
<feature type="compositionally biased region" description="Low complexity" evidence="1">
    <location>
        <begin position="297"/>
        <end position="311"/>
    </location>
</feature>
<dbReference type="InterPro" id="IPR029526">
    <property type="entry name" value="PGBD"/>
</dbReference>
<evidence type="ECO:0000259" key="2">
    <source>
        <dbReference type="Pfam" id="PF13843"/>
    </source>
</evidence>
<gene>
    <name evidence="3" type="ORF">B0A49_13117</name>
</gene>
<protein>
    <recommendedName>
        <fullName evidence="2">PiggyBac transposable element-derived protein domain-containing protein</fullName>
    </recommendedName>
</protein>
<reference evidence="3 4" key="1">
    <citation type="submission" date="2017-03" db="EMBL/GenBank/DDBJ databases">
        <title>Genomes of endolithic fungi from Antarctica.</title>
        <authorList>
            <person name="Coleine C."/>
            <person name="Masonjones S."/>
            <person name="Stajich J.E."/>
        </authorList>
    </citation>
    <scope>NUCLEOTIDE SEQUENCE [LARGE SCALE GENOMIC DNA]</scope>
    <source>
        <strain evidence="3 4">CCFEE 5187</strain>
    </source>
</reference>
<proteinExistence type="predicted"/>
<comment type="caution">
    <text evidence="3">The sequence shown here is derived from an EMBL/GenBank/DDBJ whole genome shotgun (WGS) entry which is preliminary data.</text>
</comment>
<evidence type="ECO:0000313" key="4">
    <source>
        <dbReference type="Proteomes" id="UP000308768"/>
    </source>
</evidence>
<dbReference type="Pfam" id="PF13843">
    <property type="entry name" value="DDE_Tnp_1_7"/>
    <property type="match status" value="1"/>
</dbReference>
<dbReference type="PANTHER" id="PTHR46599:SF3">
    <property type="entry name" value="PIGGYBAC TRANSPOSABLE ELEMENT-DERIVED PROTEIN 4"/>
    <property type="match status" value="1"/>
</dbReference>
<keyword evidence="4" id="KW-1185">Reference proteome</keyword>
<dbReference type="Proteomes" id="UP000308768">
    <property type="component" value="Unassembled WGS sequence"/>
</dbReference>
<organism evidence="3 4">
    <name type="scientific">Cryomyces minteri</name>
    <dbReference type="NCBI Taxonomy" id="331657"/>
    <lineage>
        <taxon>Eukaryota</taxon>
        <taxon>Fungi</taxon>
        <taxon>Dikarya</taxon>
        <taxon>Ascomycota</taxon>
        <taxon>Pezizomycotina</taxon>
        <taxon>Dothideomycetes</taxon>
        <taxon>Dothideomycetes incertae sedis</taxon>
        <taxon>Cryomyces</taxon>
    </lineage>
</organism>
<evidence type="ECO:0000313" key="3">
    <source>
        <dbReference type="EMBL" id="TKA64483.1"/>
    </source>
</evidence>